<evidence type="ECO:0000313" key="3">
    <source>
        <dbReference type="Proteomes" id="UP001345691"/>
    </source>
</evidence>
<reference evidence="2 3" key="1">
    <citation type="submission" date="2023-08" db="EMBL/GenBank/DDBJ databases">
        <title>Black Yeasts Isolated from many extreme environments.</title>
        <authorList>
            <person name="Coleine C."/>
            <person name="Stajich J.E."/>
            <person name="Selbmann L."/>
        </authorList>
    </citation>
    <scope>NUCLEOTIDE SEQUENCE [LARGE SCALE GENOMIC DNA]</scope>
    <source>
        <strain evidence="2 3">CCFEE 6328</strain>
    </source>
</reference>
<keyword evidence="3" id="KW-1185">Reference proteome</keyword>
<dbReference type="InterPro" id="IPR037401">
    <property type="entry name" value="SnoaL-like"/>
</dbReference>
<dbReference type="InterPro" id="IPR032710">
    <property type="entry name" value="NTF2-like_dom_sf"/>
</dbReference>
<evidence type="ECO:0000259" key="1">
    <source>
        <dbReference type="Pfam" id="PF12680"/>
    </source>
</evidence>
<evidence type="ECO:0000313" key="2">
    <source>
        <dbReference type="EMBL" id="KAK5058451.1"/>
    </source>
</evidence>
<gene>
    <name evidence="2" type="ORF">LTR69_006856</name>
</gene>
<proteinExistence type="predicted"/>
<accession>A0ABR0J8M4</accession>
<dbReference type="EMBL" id="JAVRRF010000014">
    <property type="protein sequence ID" value="KAK5058451.1"/>
    <property type="molecule type" value="Genomic_DNA"/>
</dbReference>
<comment type="caution">
    <text evidence="2">The sequence shown here is derived from an EMBL/GenBank/DDBJ whole genome shotgun (WGS) entry which is preliminary data.</text>
</comment>
<name>A0ABR0J8M4_9EURO</name>
<sequence>MSSRNSVSSTYTDLSETARTILTTLCNTRDFSEVDRYVSEDVSVQHEDEPPVASRDAFVRRFSQALEHMPEFSIHIKEACVDESQLKVWVRSEITGLPGGLRKESIDMMTFNEEGLLVKSIDCQRVLGRRSDDD</sequence>
<dbReference type="Proteomes" id="UP001345691">
    <property type="component" value="Unassembled WGS sequence"/>
</dbReference>
<dbReference type="SUPFAM" id="SSF54427">
    <property type="entry name" value="NTF2-like"/>
    <property type="match status" value="1"/>
</dbReference>
<protein>
    <recommendedName>
        <fullName evidence="1">SnoaL-like domain-containing protein</fullName>
    </recommendedName>
</protein>
<feature type="domain" description="SnoaL-like" evidence="1">
    <location>
        <begin position="25"/>
        <end position="113"/>
    </location>
</feature>
<dbReference type="Pfam" id="PF12680">
    <property type="entry name" value="SnoaL_2"/>
    <property type="match status" value="1"/>
</dbReference>
<dbReference type="Gene3D" id="3.10.450.50">
    <property type="match status" value="1"/>
</dbReference>
<organism evidence="2 3">
    <name type="scientific">Exophiala sideris</name>
    <dbReference type="NCBI Taxonomy" id="1016849"/>
    <lineage>
        <taxon>Eukaryota</taxon>
        <taxon>Fungi</taxon>
        <taxon>Dikarya</taxon>
        <taxon>Ascomycota</taxon>
        <taxon>Pezizomycotina</taxon>
        <taxon>Eurotiomycetes</taxon>
        <taxon>Chaetothyriomycetidae</taxon>
        <taxon>Chaetothyriales</taxon>
        <taxon>Herpotrichiellaceae</taxon>
        <taxon>Exophiala</taxon>
    </lineage>
</organism>